<dbReference type="AlphaFoldDB" id="A0A7J6VYM7"/>
<name>A0A7J6VYM7_THATH</name>
<dbReference type="InterPro" id="IPR039326">
    <property type="entry name" value="Patronus"/>
</dbReference>
<dbReference type="PANTHER" id="PTHR35125">
    <property type="entry name" value="NEURON NAVIGATOR 1-LIKE-RELATED"/>
    <property type="match status" value="1"/>
</dbReference>
<keyword evidence="3" id="KW-1185">Reference proteome</keyword>
<reference evidence="2 3" key="1">
    <citation type="submission" date="2020-06" db="EMBL/GenBank/DDBJ databases">
        <title>Transcriptomic and genomic resources for Thalictrum thalictroides and T. hernandezii: Facilitating candidate gene discovery in an emerging model plant lineage.</title>
        <authorList>
            <person name="Arias T."/>
            <person name="Riano-Pachon D.M."/>
            <person name="Di Stilio V.S."/>
        </authorList>
    </citation>
    <scope>NUCLEOTIDE SEQUENCE [LARGE SCALE GENOMIC DNA]</scope>
    <source>
        <strain evidence="3">cv. WT478/WT964</strain>
        <tissue evidence="2">Leaves</tissue>
    </source>
</reference>
<dbReference type="GO" id="GO:0007346">
    <property type="term" value="P:regulation of mitotic cell cycle"/>
    <property type="evidence" value="ECO:0007669"/>
    <property type="project" value="InterPro"/>
</dbReference>
<feature type="region of interest" description="Disordered" evidence="1">
    <location>
        <begin position="57"/>
        <end position="90"/>
    </location>
</feature>
<evidence type="ECO:0000256" key="1">
    <source>
        <dbReference type="SAM" id="MobiDB-lite"/>
    </source>
</evidence>
<protein>
    <submittedName>
        <fullName evidence="2">Uncharacterized protein</fullName>
    </submittedName>
</protein>
<sequence length="469" mass="51865">MSRTGGPGLLFRSQNLDIHDDGPSLKKTNSNISALSQKKVGGNLGSRKALHDISNSGLGFHNEGSSVKKPRDVIPKTSQKKVGGSRKALQDLSNSLPARQEAAKKTKNLIREEHNVAEERCLHNSKQCTAARHAEMDHKNYDTIVFGNDLLHPDTSQRSKKSADFGPTPLKNLDLEPIPELHTSAETDWCPSPIRLDSPPSSASLYELPDLKKSVPREREVELTIPNQTLDTRLNGPAVTITTDSLSKASQNKVGGVLAIREPLQDILNSSSLCNMAATMNLTEEVPDFLDEGFLHDHSKCIAAHKAQMESNFYDAFLFDHGLSSPDALPKTKEAEAASDSSPMYLEYEEILELPMFSNVEWCPSPIHLDSPPFSPSRNNPNPEHHHFLSVPHFPCITSTPMMSDDDAEEPEDPKAVVAFSIPDLAPGMRKKMMLMTSLKGFYKQVRVKGPESYVTIQHKMSRCNTKRC</sequence>
<dbReference type="PANTHER" id="PTHR35125:SF1">
    <property type="entry name" value="PROTEIN PATRONUS 2"/>
    <property type="match status" value="1"/>
</dbReference>
<accession>A0A7J6VYM7</accession>
<dbReference type="OrthoDB" id="1916925at2759"/>
<comment type="caution">
    <text evidence="2">The sequence shown here is derived from an EMBL/GenBank/DDBJ whole genome shotgun (WGS) entry which is preliminary data.</text>
</comment>
<evidence type="ECO:0000313" key="3">
    <source>
        <dbReference type="Proteomes" id="UP000554482"/>
    </source>
</evidence>
<dbReference type="Proteomes" id="UP000554482">
    <property type="component" value="Unassembled WGS sequence"/>
</dbReference>
<proteinExistence type="predicted"/>
<evidence type="ECO:0000313" key="2">
    <source>
        <dbReference type="EMBL" id="KAF5190226.1"/>
    </source>
</evidence>
<gene>
    <name evidence="2" type="ORF">FRX31_020185</name>
</gene>
<organism evidence="2 3">
    <name type="scientific">Thalictrum thalictroides</name>
    <name type="common">Rue-anemone</name>
    <name type="synonym">Anemone thalictroides</name>
    <dbReference type="NCBI Taxonomy" id="46969"/>
    <lineage>
        <taxon>Eukaryota</taxon>
        <taxon>Viridiplantae</taxon>
        <taxon>Streptophyta</taxon>
        <taxon>Embryophyta</taxon>
        <taxon>Tracheophyta</taxon>
        <taxon>Spermatophyta</taxon>
        <taxon>Magnoliopsida</taxon>
        <taxon>Ranunculales</taxon>
        <taxon>Ranunculaceae</taxon>
        <taxon>Thalictroideae</taxon>
        <taxon>Thalictrum</taxon>
    </lineage>
</organism>
<dbReference type="EMBL" id="JABWDY010024454">
    <property type="protein sequence ID" value="KAF5190226.1"/>
    <property type="molecule type" value="Genomic_DNA"/>
</dbReference>
<feature type="region of interest" description="Disordered" evidence="1">
    <location>
        <begin position="1"/>
        <end position="31"/>
    </location>
</feature>